<accession>A0A974PN43</accession>
<dbReference type="KEGG" id="xdi:EZH22_27355"/>
<sequence length="402" mass="43768">MPPVPAGSAEETLSGDWARGAWDEAAFAREQAALGRLWTFLGMVADVAEDGQWFRTVLGGRSIFVQRFGEEIRGFENRCAHRLHPLRTGDRGRGPVVCAFHHWRYNKDGLALGIPVCDEAFGTSPKALDARLAPVELGVCGGLLFGRFPSPGHSESLADFLGDTAPLMETLCPARGQARRIGGEIRANWKFLTHIGLDDYHLVAVHPTTFGRNGYLKAADVTYARFGRHSLYTTEAGDDPAGRILAACRAGTYLPRDYVILNVFPSLGLSQFHAVDLFGRAHYRVLAYRYAPLAPGLSRLDGWLLPAPEPAARRGVRGVIDRIAAAAVSRIVPFHVRRVMGEDNAVCERLQTMARQMDAPQRLSPAFEARIGWFEEACAAALRGASAPAGAEPQPPPDPPPT</sequence>
<dbReference type="Proteomes" id="UP000596427">
    <property type="component" value="Chromosome"/>
</dbReference>
<dbReference type="Gene3D" id="3.90.380.10">
    <property type="entry name" value="Naphthalene 1,2-dioxygenase Alpha Subunit, Chain A, domain 1"/>
    <property type="match status" value="2"/>
</dbReference>
<keyword evidence="3" id="KW-0479">Metal-binding</keyword>
<keyword evidence="4" id="KW-0560">Oxidoreductase</keyword>
<protein>
    <submittedName>
        <fullName evidence="8">Rieske 2Fe-2S domain-containing protein</fullName>
    </submittedName>
</protein>
<dbReference type="GO" id="GO:0016491">
    <property type="term" value="F:oxidoreductase activity"/>
    <property type="evidence" value="ECO:0007669"/>
    <property type="project" value="UniProtKB-KW"/>
</dbReference>
<dbReference type="RefSeq" id="WP_203193507.1">
    <property type="nucleotide sequence ID" value="NZ_CP063362.1"/>
</dbReference>
<dbReference type="Pfam" id="PF00848">
    <property type="entry name" value="Ring_hydroxyl_A"/>
    <property type="match status" value="1"/>
</dbReference>
<evidence type="ECO:0000256" key="1">
    <source>
        <dbReference type="ARBA" id="ARBA00001962"/>
    </source>
</evidence>
<evidence type="ECO:0000256" key="5">
    <source>
        <dbReference type="ARBA" id="ARBA00023004"/>
    </source>
</evidence>
<dbReference type="GO" id="GO:0005506">
    <property type="term" value="F:iron ion binding"/>
    <property type="evidence" value="ECO:0007669"/>
    <property type="project" value="InterPro"/>
</dbReference>
<dbReference type="SUPFAM" id="SSF55961">
    <property type="entry name" value="Bet v1-like"/>
    <property type="match status" value="1"/>
</dbReference>
<feature type="domain" description="Rieske" evidence="7">
    <location>
        <begin position="39"/>
        <end position="146"/>
    </location>
</feature>
<dbReference type="SUPFAM" id="SSF50022">
    <property type="entry name" value="ISP domain"/>
    <property type="match status" value="1"/>
</dbReference>
<dbReference type="InterPro" id="IPR017941">
    <property type="entry name" value="Rieske_2Fe-2S"/>
</dbReference>
<dbReference type="EMBL" id="CP063362">
    <property type="protein sequence ID" value="QRG06600.1"/>
    <property type="molecule type" value="Genomic_DNA"/>
</dbReference>
<dbReference type="Pfam" id="PF00355">
    <property type="entry name" value="Rieske"/>
    <property type="match status" value="1"/>
</dbReference>
<keyword evidence="9" id="KW-1185">Reference proteome</keyword>
<keyword evidence="2" id="KW-0001">2Fe-2S</keyword>
<dbReference type="PANTHER" id="PTHR43756">
    <property type="entry name" value="CHOLINE MONOOXYGENASE, CHLOROPLASTIC"/>
    <property type="match status" value="1"/>
</dbReference>
<dbReference type="Gene3D" id="2.102.10.10">
    <property type="entry name" value="Rieske [2Fe-2S] iron-sulphur domain"/>
    <property type="match status" value="1"/>
</dbReference>
<name>A0A974PN43_9HYPH</name>
<dbReference type="PROSITE" id="PS51296">
    <property type="entry name" value="RIESKE"/>
    <property type="match status" value="1"/>
</dbReference>
<proteinExistence type="predicted"/>
<organism evidence="8 9">
    <name type="scientific">Xanthobacter dioxanivorans</name>
    <dbReference type="NCBI Taxonomy" id="2528964"/>
    <lineage>
        <taxon>Bacteria</taxon>
        <taxon>Pseudomonadati</taxon>
        <taxon>Pseudomonadota</taxon>
        <taxon>Alphaproteobacteria</taxon>
        <taxon>Hyphomicrobiales</taxon>
        <taxon>Xanthobacteraceae</taxon>
        <taxon>Xanthobacter</taxon>
    </lineage>
</organism>
<evidence type="ECO:0000256" key="3">
    <source>
        <dbReference type="ARBA" id="ARBA00022723"/>
    </source>
</evidence>
<dbReference type="InterPro" id="IPR015879">
    <property type="entry name" value="Ring_hydroxy_dOase_asu_C_dom"/>
</dbReference>
<reference evidence="8 9" key="1">
    <citation type="submission" date="2020-10" db="EMBL/GenBank/DDBJ databases">
        <title>Degradation of 1,4-Dioxane by Xanthobacter sp. YN2, via a Novel Group-2 Soluble Di-Iron Monooxygenase.</title>
        <authorList>
            <person name="Ma F."/>
            <person name="Wang Y."/>
            <person name="Yang J."/>
            <person name="Guo H."/>
            <person name="Su D."/>
            <person name="Yu L."/>
        </authorList>
    </citation>
    <scope>NUCLEOTIDE SEQUENCE [LARGE SCALE GENOMIC DNA]</scope>
    <source>
        <strain evidence="8 9">YN2</strain>
    </source>
</reference>
<evidence type="ECO:0000256" key="2">
    <source>
        <dbReference type="ARBA" id="ARBA00022714"/>
    </source>
</evidence>
<dbReference type="AlphaFoldDB" id="A0A974PN43"/>
<evidence type="ECO:0000256" key="6">
    <source>
        <dbReference type="ARBA" id="ARBA00023014"/>
    </source>
</evidence>
<comment type="cofactor">
    <cofactor evidence="1">
        <name>Fe cation</name>
        <dbReference type="ChEBI" id="CHEBI:24875"/>
    </cofactor>
</comment>
<dbReference type="GO" id="GO:0051537">
    <property type="term" value="F:2 iron, 2 sulfur cluster binding"/>
    <property type="evidence" value="ECO:0007669"/>
    <property type="project" value="UniProtKB-KW"/>
</dbReference>
<dbReference type="CDD" id="cd00680">
    <property type="entry name" value="RHO_alpha_C"/>
    <property type="match status" value="1"/>
</dbReference>
<evidence type="ECO:0000313" key="9">
    <source>
        <dbReference type="Proteomes" id="UP000596427"/>
    </source>
</evidence>
<keyword evidence="5" id="KW-0408">Iron</keyword>
<evidence type="ECO:0000313" key="8">
    <source>
        <dbReference type="EMBL" id="QRG06600.1"/>
    </source>
</evidence>
<dbReference type="PANTHER" id="PTHR43756:SF5">
    <property type="entry name" value="CHOLINE MONOOXYGENASE, CHLOROPLASTIC"/>
    <property type="match status" value="1"/>
</dbReference>
<gene>
    <name evidence="8" type="ORF">EZH22_27355</name>
</gene>
<evidence type="ECO:0000259" key="7">
    <source>
        <dbReference type="PROSITE" id="PS51296"/>
    </source>
</evidence>
<keyword evidence="6" id="KW-0411">Iron-sulfur</keyword>
<dbReference type="InterPro" id="IPR001663">
    <property type="entry name" value="Rng_hydr_dOase-A"/>
</dbReference>
<evidence type="ECO:0000256" key="4">
    <source>
        <dbReference type="ARBA" id="ARBA00023002"/>
    </source>
</evidence>
<dbReference type="InterPro" id="IPR036922">
    <property type="entry name" value="Rieske_2Fe-2S_sf"/>
</dbReference>